<dbReference type="AlphaFoldDB" id="A0AAD5RCZ9"/>
<gene>
    <name evidence="2" type="ORF">KIN20_036650</name>
</gene>
<dbReference type="Proteomes" id="UP001196413">
    <property type="component" value="Unassembled WGS sequence"/>
</dbReference>
<protein>
    <submittedName>
        <fullName evidence="2">Uncharacterized protein</fullName>
    </submittedName>
</protein>
<comment type="caution">
    <text evidence="2">The sequence shown here is derived from an EMBL/GenBank/DDBJ whole genome shotgun (WGS) entry which is preliminary data.</text>
</comment>
<name>A0AAD5RCZ9_PARTN</name>
<keyword evidence="1" id="KW-1133">Transmembrane helix</keyword>
<proteinExistence type="predicted"/>
<dbReference type="EMBL" id="JAHQIW010007390">
    <property type="protein sequence ID" value="KAJ1374057.1"/>
    <property type="molecule type" value="Genomic_DNA"/>
</dbReference>
<feature type="transmembrane region" description="Helical" evidence="1">
    <location>
        <begin position="36"/>
        <end position="58"/>
    </location>
</feature>
<evidence type="ECO:0000313" key="2">
    <source>
        <dbReference type="EMBL" id="KAJ1374057.1"/>
    </source>
</evidence>
<sequence length="134" mass="14927">MARLKSHQHLLLGTEPVLYSDDGGCGERPLPEFSPIFIYLISGFASVSAVVIHCDICFVNNIKEVWTRVIDCSLQHCNLAWMSCKSCLYPSTAMSSVNCGLLLSRKNASNYYFSPQCNSAHVARVIYYLIVSIN</sequence>
<keyword evidence="3" id="KW-1185">Reference proteome</keyword>
<evidence type="ECO:0000313" key="3">
    <source>
        <dbReference type="Proteomes" id="UP001196413"/>
    </source>
</evidence>
<accession>A0AAD5RCZ9</accession>
<reference evidence="2" key="1">
    <citation type="submission" date="2021-06" db="EMBL/GenBank/DDBJ databases">
        <title>Parelaphostrongylus tenuis whole genome reference sequence.</title>
        <authorList>
            <person name="Garwood T.J."/>
            <person name="Larsen P.A."/>
            <person name="Fountain-Jones N.M."/>
            <person name="Garbe J.R."/>
            <person name="Macchietto M.G."/>
            <person name="Kania S.A."/>
            <person name="Gerhold R.W."/>
            <person name="Richards J.E."/>
            <person name="Wolf T.M."/>
        </authorList>
    </citation>
    <scope>NUCLEOTIDE SEQUENCE</scope>
    <source>
        <strain evidence="2">MNPRO001-30</strain>
        <tissue evidence="2">Meninges</tissue>
    </source>
</reference>
<keyword evidence="1" id="KW-0812">Transmembrane</keyword>
<organism evidence="2 3">
    <name type="scientific">Parelaphostrongylus tenuis</name>
    <name type="common">Meningeal worm</name>
    <dbReference type="NCBI Taxonomy" id="148309"/>
    <lineage>
        <taxon>Eukaryota</taxon>
        <taxon>Metazoa</taxon>
        <taxon>Ecdysozoa</taxon>
        <taxon>Nematoda</taxon>
        <taxon>Chromadorea</taxon>
        <taxon>Rhabditida</taxon>
        <taxon>Rhabditina</taxon>
        <taxon>Rhabditomorpha</taxon>
        <taxon>Strongyloidea</taxon>
        <taxon>Metastrongylidae</taxon>
        <taxon>Parelaphostrongylus</taxon>
    </lineage>
</organism>
<evidence type="ECO:0000256" key="1">
    <source>
        <dbReference type="SAM" id="Phobius"/>
    </source>
</evidence>
<keyword evidence="1" id="KW-0472">Membrane</keyword>